<evidence type="ECO:0000313" key="3">
    <source>
        <dbReference type="Proteomes" id="UP000266720"/>
    </source>
</evidence>
<name>A0A3G1A9M1_9CREN</name>
<keyword evidence="1" id="KW-0812">Transmembrane</keyword>
<keyword evidence="1" id="KW-0472">Membrane</keyword>
<dbReference type="KEGG" id="tcb:TCARB_1441"/>
<accession>A0A3G1A9M1</accession>
<sequence>MRKLGAILATVFILSLTLQAINIRAQPRYWIGLNFRLTFNPDGTVTVDQKLHPFTVDGKSLLNDPDVARDMNQSIAQMISYSLLMFSDNPKLLKYQVLKSLEKRYGETVLCDVTGTGKMQEFPGAYIISVKIWLNTSNYVRQLNGSLFEVKVRDSFTSTDPRSWLDVLEVYFNGTVLKGYRWEPPYAHGPQETQGRLVWVNHNEQEAPDFYVFQLVIPGLVKVGEPPEVKAKIVSAEVLGDGLHVVVQNVGTTSGYVYVRALTTPDQARKVYLYVNEKQEPVFPDVRNAPVEVELYSGDSMLDRATATRRQEVFIPPAWRPYLIITMAFIAALLVFIAIFFLREEKERKSSL</sequence>
<evidence type="ECO:0000313" key="2">
    <source>
        <dbReference type="EMBL" id="AJB42487.1"/>
    </source>
</evidence>
<gene>
    <name evidence="2" type="ORF">TCARB_1441</name>
</gene>
<dbReference type="EMBL" id="CP007493">
    <property type="protein sequence ID" value="AJB42487.1"/>
    <property type="molecule type" value="Genomic_DNA"/>
</dbReference>
<proteinExistence type="predicted"/>
<protein>
    <submittedName>
        <fullName evidence="2">Uncharacterized protein</fullName>
    </submittedName>
</protein>
<dbReference type="STRING" id="697581.TCARB_1441"/>
<dbReference type="AlphaFoldDB" id="A0A3G1A9M1"/>
<dbReference type="GeneID" id="25406846"/>
<reference evidence="3" key="1">
    <citation type="book" date="2010" name="EXTREMOPHILES" publisher="0:0-0">
        <title>Complete genome sequences of ten hyperthermophilic archaea reveal their metabolic capabilities and possible ecological roles.</title>
        <editorList>
            <person name="?"/>
        </editorList>
        <authorList>
            <person name="Ravin N.V."/>
            <person name="Mardanov A.V."/>
            <person name="Bonch-Osmolovskaya E.A."/>
            <person name="Skryabin K.G."/>
        </authorList>
    </citation>
    <scope>NUCLEOTIDE SEQUENCE [LARGE SCALE GENOMIC DNA]</scope>
    <source>
        <strain evidence="3">1505</strain>
    </source>
</reference>
<organism evidence="2 3">
    <name type="scientific">Thermofilum adornatum 1505</name>
    <dbReference type="NCBI Taxonomy" id="697581"/>
    <lineage>
        <taxon>Archaea</taxon>
        <taxon>Thermoproteota</taxon>
        <taxon>Thermoprotei</taxon>
        <taxon>Thermofilales</taxon>
        <taxon>Thermofilaceae</taxon>
        <taxon>Thermofilum</taxon>
    </lineage>
</organism>
<keyword evidence="1" id="KW-1133">Transmembrane helix</keyword>
<dbReference type="RefSeq" id="WP_052887075.1">
    <property type="nucleotide sequence ID" value="NZ_CP007493.1"/>
</dbReference>
<evidence type="ECO:0000256" key="1">
    <source>
        <dbReference type="SAM" id="Phobius"/>
    </source>
</evidence>
<dbReference type="Proteomes" id="UP000266720">
    <property type="component" value="Chromosome"/>
</dbReference>
<feature type="transmembrane region" description="Helical" evidence="1">
    <location>
        <begin position="319"/>
        <end position="342"/>
    </location>
</feature>